<dbReference type="Proteomes" id="UP001152622">
    <property type="component" value="Chromosome 21"/>
</dbReference>
<evidence type="ECO:0000313" key="2">
    <source>
        <dbReference type="Proteomes" id="UP001152622"/>
    </source>
</evidence>
<sequence>MALTSVLCKCRERLVSRKLTVMVKEGLNPLHFAYKVKRGVGGASLLDTVAGHLNSAHSYLRTLKGQVVEQLKTLDCLGIALDHHLSFAQHVDGVFKKAQQGLFPLRKQRGFTTRNDILTAANKSLVEPALTFNNASLYNSLTVKSRANLKRIIN</sequence>
<accession>A0A9Q1IC36</accession>
<dbReference type="OrthoDB" id="411173at2759"/>
<comment type="caution">
    <text evidence="1">The sequence shown here is derived from an EMBL/GenBank/DDBJ whole genome shotgun (WGS) entry which is preliminary data.</text>
</comment>
<dbReference type="AlphaFoldDB" id="A0A9Q1IC36"/>
<proteinExistence type="predicted"/>
<evidence type="ECO:0000313" key="1">
    <source>
        <dbReference type="EMBL" id="KAJ8334214.1"/>
    </source>
</evidence>
<name>A0A9Q1IC36_SYNKA</name>
<gene>
    <name evidence="1" type="ORF">SKAU_G00398530</name>
</gene>
<keyword evidence="2" id="KW-1185">Reference proteome</keyword>
<organism evidence="1 2">
    <name type="scientific">Synaphobranchus kaupii</name>
    <name type="common">Kaup's arrowtooth eel</name>
    <dbReference type="NCBI Taxonomy" id="118154"/>
    <lineage>
        <taxon>Eukaryota</taxon>
        <taxon>Metazoa</taxon>
        <taxon>Chordata</taxon>
        <taxon>Craniata</taxon>
        <taxon>Vertebrata</taxon>
        <taxon>Euteleostomi</taxon>
        <taxon>Actinopterygii</taxon>
        <taxon>Neopterygii</taxon>
        <taxon>Teleostei</taxon>
        <taxon>Anguilliformes</taxon>
        <taxon>Synaphobranchidae</taxon>
        <taxon>Synaphobranchus</taxon>
    </lineage>
</organism>
<protein>
    <submittedName>
        <fullName evidence="1">Uncharacterized protein</fullName>
    </submittedName>
</protein>
<dbReference type="EMBL" id="JAINUF010000021">
    <property type="protein sequence ID" value="KAJ8334214.1"/>
    <property type="molecule type" value="Genomic_DNA"/>
</dbReference>
<reference evidence="1" key="1">
    <citation type="journal article" date="2023" name="Science">
        <title>Genome structures resolve the early diversification of teleost fishes.</title>
        <authorList>
            <person name="Parey E."/>
            <person name="Louis A."/>
            <person name="Montfort J."/>
            <person name="Bouchez O."/>
            <person name="Roques C."/>
            <person name="Iampietro C."/>
            <person name="Lluch J."/>
            <person name="Castinel A."/>
            <person name="Donnadieu C."/>
            <person name="Desvignes T."/>
            <person name="Floi Bucao C."/>
            <person name="Jouanno E."/>
            <person name="Wen M."/>
            <person name="Mejri S."/>
            <person name="Dirks R."/>
            <person name="Jansen H."/>
            <person name="Henkel C."/>
            <person name="Chen W.J."/>
            <person name="Zahm M."/>
            <person name="Cabau C."/>
            <person name="Klopp C."/>
            <person name="Thompson A.W."/>
            <person name="Robinson-Rechavi M."/>
            <person name="Braasch I."/>
            <person name="Lecointre G."/>
            <person name="Bobe J."/>
            <person name="Postlethwait J.H."/>
            <person name="Berthelot C."/>
            <person name="Roest Crollius H."/>
            <person name="Guiguen Y."/>
        </authorList>
    </citation>
    <scope>NUCLEOTIDE SEQUENCE</scope>
    <source>
        <strain evidence="1">WJC10195</strain>
    </source>
</reference>